<protein>
    <submittedName>
        <fullName evidence="1">37757_t:CDS:1</fullName>
    </submittedName>
</protein>
<dbReference type="Proteomes" id="UP000789901">
    <property type="component" value="Unassembled WGS sequence"/>
</dbReference>
<comment type="caution">
    <text evidence="1">The sequence shown here is derived from an EMBL/GenBank/DDBJ whole genome shotgun (WGS) entry which is preliminary data.</text>
</comment>
<sequence length="222" mass="25737">MELIKEILNSNLKSPTYYLIIGPDDCGKKFGENFAKAINYAKLDVNLVEWLMNKLSVLIIDDIVKIAKNDLKVVDNLQDIAKTAVDHRLFTVIFIARDLIIAIYDAQIVKRIFDLCGERISHISSVTFGIDKLINLQQIDRIKQYYRLVWEVNVPVNSKQSILQFLCNNLDAEFIRRDIIRLFKQEKSEYIFSTLLKCNLITYNKEIIEFGAPVVKAMFNEL</sequence>
<keyword evidence="2" id="KW-1185">Reference proteome</keyword>
<name>A0ABN7VG74_GIGMA</name>
<organism evidence="1 2">
    <name type="scientific">Gigaspora margarita</name>
    <dbReference type="NCBI Taxonomy" id="4874"/>
    <lineage>
        <taxon>Eukaryota</taxon>
        <taxon>Fungi</taxon>
        <taxon>Fungi incertae sedis</taxon>
        <taxon>Mucoromycota</taxon>
        <taxon>Glomeromycotina</taxon>
        <taxon>Glomeromycetes</taxon>
        <taxon>Diversisporales</taxon>
        <taxon>Gigasporaceae</taxon>
        <taxon>Gigaspora</taxon>
    </lineage>
</organism>
<accession>A0ABN7VG74</accession>
<proteinExistence type="predicted"/>
<evidence type="ECO:0000313" key="2">
    <source>
        <dbReference type="Proteomes" id="UP000789901"/>
    </source>
</evidence>
<feature type="non-terminal residue" evidence="1">
    <location>
        <position position="222"/>
    </location>
</feature>
<dbReference type="EMBL" id="CAJVQB010014444">
    <property type="protein sequence ID" value="CAG8768432.1"/>
    <property type="molecule type" value="Genomic_DNA"/>
</dbReference>
<evidence type="ECO:0000313" key="1">
    <source>
        <dbReference type="EMBL" id="CAG8768432.1"/>
    </source>
</evidence>
<gene>
    <name evidence="1" type="ORF">GMARGA_LOCUS18251</name>
</gene>
<reference evidence="1 2" key="1">
    <citation type="submission" date="2021-06" db="EMBL/GenBank/DDBJ databases">
        <authorList>
            <person name="Kallberg Y."/>
            <person name="Tangrot J."/>
            <person name="Rosling A."/>
        </authorList>
    </citation>
    <scope>NUCLEOTIDE SEQUENCE [LARGE SCALE GENOMIC DNA]</scope>
    <source>
        <strain evidence="1 2">120-4 pot B 10/14</strain>
    </source>
</reference>